<dbReference type="InterPro" id="IPR001387">
    <property type="entry name" value="Cro/C1-type_HTH"/>
</dbReference>
<dbReference type="SMART" id="SM00530">
    <property type="entry name" value="HTH_XRE"/>
    <property type="match status" value="1"/>
</dbReference>
<gene>
    <name evidence="2" type="ORF">M3N55_07675</name>
</gene>
<evidence type="ECO:0000313" key="2">
    <source>
        <dbReference type="EMBL" id="MCL1628607.1"/>
    </source>
</evidence>
<dbReference type="CDD" id="cd00093">
    <property type="entry name" value="HTH_XRE"/>
    <property type="match status" value="1"/>
</dbReference>
<dbReference type="EMBL" id="JALZWP010000006">
    <property type="protein sequence ID" value="MCL1628607.1"/>
    <property type="molecule type" value="Genomic_DNA"/>
</dbReference>
<organism evidence="2 3">
    <name type="scientific">Roseinatronobacter domitianus</name>
    <dbReference type="NCBI Taxonomy" id="2940293"/>
    <lineage>
        <taxon>Bacteria</taxon>
        <taxon>Pseudomonadati</taxon>
        <taxon>Pseudomonadota</taxon>
        <taxon>Alphaproteobacteria</taxon>
        <taxon>Rhodobacterales</taxon>
        <taxon>Paracoccaceae</taxon>
        <taxon>Roseinatronobacter</taxon>
    </lineage>
</organism>
<name>A0ABT0M167_9RHOB</name>
<dbReference type="Pfam" id="PF01381">
    <property type="entry name" value="HTH_3"/>
    <property type="match status" value="1"/>
</dbReference>
<evidence type="ECO:0000313" key="3">
    <source>
        <dbReference type="Proteomes" id="UP001202550"/>
    </source>
</evidence>
<feature type="domain" description="HTH cro/C1-type" evidence="1">
    <location>
        <begin position="21"/>
        <end position="67"/>
    </location>
</feature>
<accession>A0ABT0M167</accession>
<protein>
    <submittedName>
        <fullName evidence="2">Helix-turn-helix domain-containing protein</fullName>
    </submittedName>
</protein>
<evidence type="ECO:0000259" key="1">
    <source>
        <dbReference type="PROSITE" id="PS50943"/>
    </source>
</evidence>
<dbReference type="InterPro" id="IPR010982">
    <property type="entry name" value="Lambda_DNA-bd_dom_sf"/>
</dbReference>
<keyword evidence="3" id="KW-1185">Reference proteome</keyword>
<dbReference type="PROSITE" id="PS50943">
    <property type="entry name" value="HTH_CROC1"/>
    <property type="match status" value="1"/>
</dbReference>
<dbReference type="RefSeq" id="WP_249057944.1">
    <property type="nucleotide sequence ID" value="NZ_JALZWP010000006.1"/>
</dbReference>
<proteinExistence type="predicted"/>
<dbReference type="Proteomes" id="UP001202550">
    <property type="component" value="Unassembled WGS sequence"/>
</dbReference>
<dbReference type="SUPFAM" id="SSF47413">
    <property type="entry name" value="lambda repressor-like DNA-binding domains"/>
    <property type="match status" value="1"/>
</dbReference>
<comment type="caution">
    <text evidence="2">The sequence shown here is derived from an EMBL/GenBank/DDBJ whole genome shotgun (WGS) entry which is preliminary data.</text>
</comment>
<reference evidence="2 3" key="1">
    <citation type="submission" date="2022-05" db="EMBL/GenBank/DDBJ databases">
        <title>Seasonal and diel survey of microbial diversity of the Tyrrhenian coast.</title>
        <authorList>
            <person name="Gattoni G."/>
            <person name="Corral P."/>
        </authorList>
    </citation>
    <scope>NUCLEOTIDE SEQUENCE [LARGE SCALE GENOMIC DNA]</scope>
    <source>
        <strain evidence="2 3">V10</strain>
    </source>
</reference>
<dbReference type="Gene3D" id="1.10.260.40">
    <property type="entry name" value="lambda repressor-like DNA-binding domains"/>
    <property type="match status" value="1"/>
</dbReference>
<sequence>MTHPVDRHVGQQMRHRRWMIGMTQQQLADCVGIRFQQIQKYETGANRVSASRLWDIAAAMNVPVSHFFEGLDAAEDNADAPAPDLMGSKETLDLLRTYYAIPEAQRRRLFDLARALGDAA</sequence>